<evidence type="ECO:0000259" key="2">
    <source>
        <dbReference type="Pfam" id="PF09822"/>
    </source>
</evidence>
<dbReference type="STRING" id="1121937.GCA_000423125_02526"/>
<keyword evidence="1" id="KW-0472">Membrane</keyword>
<evidence type="ECO:0000256" key="1">
    <source>
        <dbReference type="SAM" id="Phobius"/>
    </source>
</evidence>
<feature type="transmembrane region" description="Helical" evidence="1">
    <location>
        <begin position="16"/>
        <end position="32"/>
    </location>
</feature>
<evidence type="ECO:0000259" key="3">
    <source>
        <dbReference type="Pfam" id="PF23357"/>
    </source>
</evidence>
<dbReference type="Pfam" id="PF09822">
    <property type="entry name" value="ABC_transp_aux"/>
    <property type="match status" value="1"/>
</dbReference>
<feature type="domain" description="DUF7088" evidence="3">
    <location>
        <begin position="81"/>
        <end position="185"/>
    </location>
</feature>
<proteinExistence type="predicted"/>
<protein>
    <submittedName>
        <fullName evidence="4">ABC transporter permease</fullName>
    </submittedName>
</protein>
<feature type="non-terminal residue" evidence="4">
    <location>
        <position position="536"/>
    </location>
</feature>
<accession>A0A3C1KPZ4</accession>
<dbReference type="InterPro" id="IPR055396">
    <property type="entry name" value="DUF7088"/>
</dbReference>
<evidence type="ECO:0000313" key="5">
    <source>
        <dbReference type="Proteomes" id="UP000259273"/>
    </source>
</evidence>
<dbReference type="Pfam" id="PF23357">
    <property type="entry name" value="DUF7088"/>
    <property type="match status" value="1"/>
</dbReference>
<gene>
    <name evidence="4" type="ORF">DCP75_13870</name>
</gene>
<comment type="caution">
    <text evidence="4">The sequence shown here is derived from an EMBL/GenBank/DDBJ whole genome shotgun (WGS) entry which is preliminary data.</text>
</comment>
<feature type="domain" description="ABC-type uncharacterised transport system" evidence="2">
    <location>
        <begin position="387"/>
        <end position="535"/>
    </location>
</feature>
<organism evidence="4 5">
    <name type="scientific">Haliea salexigens</name>
    <dbReference type="NCBI Taxonomy" id="287487"/>
    <lineage>
        <taxon>Bacteria</taxon>
        <taxon>Pseudomonadati</taxon>
        <taxon>Pseudomonadota</taxon>
        <taxon>Gammaproteobacteria</taxon>
        <taxon>Cellvibrionales</taxon>
        <taxon>Halieaceae</taxon>
        <taxon>Haliea</taxon>
    </lineage>
</organism>
<feature type="transmembrane region" description="Helical" evidence="1">
    <location>
        <begin position="52"/>
        <end position="69"/>
    </location>
</feature>
<keyword evidence="1" id="KW-0812">Transmembrane</keyword>
<reference evidence="4 5" key="1">
    <citation type="journal article" date="2018" name="Nat. Biotechnol.">
        <title>A standardized bacterial taxonomy based on genome phylogeny substantially revises the tree of life.</title>
        <authorList>
            <person name="Parks D.H."/>
            <person name="Chuvochina M."/>
            <person name="Waite D.W."/>
            <person name="Rinke C."/>
            <person name="Skarshewski A."/>
            <person name="Chaumeil P.A."/>
            <person name="Hugenholtz P."/>
        </authorList>
    </citation>
    <scope>NUCLEOTIDE SEQUENCE [LARGE SCALE GENOMIC DNA]</scope>
    <source>
        <strain evidence="4">UBA9158</strain>
    </source>
</reference>
<dbReference type="Proteomes" id="UP000259273">
    <property type="component" value="Unassembled WGS sequence"/>
</dbReference>
<evidence type="ECO:0000313" key="4">
    <source>
        <dbReference type="EMBL" id="HAN28782.1"/>
    </source>
</evidence>
<name>A0A3C1KPZ4_9GAMM</name>
<dbReference type="EMBL" id="DMND01000186">
    <property type="protein sequence ID" value="HAN28782.1"/>
    <property type="molecule type" value="Genomic_DNA"/>
</dbReference>
<sequence length="536" mass="60176">SRFDNVPRGVLDVRDLAWGLSLVIGFLALNAFSLERERRAPDARSPRQRRAAAAMVLLLINLLLANVWLQPLSGLRLDVTEGKLYSLSSTTKGLLARLDEPLLIRGYFSERTHPLLAPLVPQLRDLMAEYASASDGGVRVEFIDPARHPELEREARDRYEMSATPLQVADRYQSTLVNAWFHVLVQYGDEFTTLGFTDLIDVRTAGNTEAEVRLRNPEFDLTRAIRDVLQNYQLGDDLFRTIDQPIELVAYVSPHALLPERLRHYRDAIQVQLDAQVEKSAGKFSYRFEEPEANDGALARHLADTWGFQPMIAGLGDEQRFWFYLTLEDERQVVQLPTDAFEADDFVTVLEAGLRRFAGGLTRTVALAAPELNEQMARFHLGAPTFANLEQAITRDYSIRAEQLRDGSVDPDADILAVVAPLELDTASLFAIDQFLMRGGTVVLATSPFSVELSNGDMRLLDYPSGLDTWLATHGIHLAPRLVLDEQSAPFPAPVLRRVGDYEFRDVQMIDYPYFLDIRPPALNPGHPITASLPQL</sequence>
<dbReference type="AlphaFoldDB" id="A0A3C1KPZ4"/>
<feature type="non-terminal residue" evidence="4">
    <location>
        <position position="1"/>
    </location>
</feature>
<keyword evidence="1" id="KW-1133">Transmembrane helix</keyword>
<dbReference type="InterPro" id="IPR019196">
    <property type="entry name" value="ABC_transp_unknown"/>
</dbReference>